<evidence type="ECO:0000313" key="3">
    <source>
        <dbReference type="Proteomes" id="UP000747399"/>
    </source>
</evidence>
<organism evidence="2 3">
    <name type="scientific">Volvox africanus</name>
    <dbReference type="NCBI Taxonomy" id="51714"/>
    <lineage>
        <taxon>Eukaryota</taxon>
        <taxon>Viridiplantae</taxon>
        <taxon>Chlorophyta</taxon>
        <taxon>core chlorophytes</taxon>
        <taxon>Chlorophyceae</taxon>
        <taxon>CS clade</taxon>
        <taxon>Chlamydomonadales</taxon>
        <taxon>Volvocaceae</taxon>
        <taxon>Volvox</taxon>
    </lineage>
</organism>
<reference evidence="2" key="1">
    <citation type="journal article" date="2021" name="Proc. Natl. Acad. Sci. U.S.A.">
        <title>Three genomes in the algal genus Volvox reveal the fate of a haploid sex-determining region after a transition to homothallism.</title>
        <authorList>
            <person name="Yamamoto K."/>
            <person name="Hamaji T."/>
            <person name="Kawai-Toyooka H."/>
            <person name="Matsuzaki R."/>
            <person name="Takahashi F."/>
            <person name="Nishimura Y."/>
            <person name="Kawachi M."/>
            <person name="Noguchi H."/>
            <person name="Minakuchi Y."/>
            <person name="Umen J.G."/>
            <person name="Toyoda A."/>
            <person name="Nozaki H."/>
        </authorList>
    </citation>
    <scope>NUCLEOTIDE SEQUENCE</scope>
    <source>
        <strain evidence="2">NIES-3780</strain>
    </source>
</reference>
<feature type="region of interest" description="Disordered" evidence="1">
    <location>
        <begin position="99"/>
        <end position="118"/>
    </location>
</feature>
<keyword evidence="3" id="KW-1185">Reference proteome</keyword>
<name>A0A8J4ARQ2_9CHLO</name>
<proteinExistence type="predicted"/>
<sequence length="162" mass="16649">MPWPKYTPAALEEVAYWLLALCTARRKRGAGRAARPLEDAPLELSARSAAAAASWTESRLSAPVGTSKLRCHGGTALMGSWPARGPAGVAVVATCGRSLSPEDGKTPTTAPPHKPSRAVTASDVSSFIVWRAVRLPLPLPDKLPSASGAAVAIPSISSSSAG</sequence>
<protein>
    <submittedName>
        <fullName evidence="2">Uncharacterized protein</fullName>
    </submittedName>
</protein>
<comment type="caution">
    <text evidence="2">The sequence shown here is derived from an EMBL/GenBank/DDBJ whole genome shotgun (WGS) entry which is preliminary data.</text>
</comment>
<evidence type="ECO:0000256" key="1">
    <source>
        <dbReference type="SAM" id="MobiDB-lite"/>
    </source>
</evidence>
<accession>A0A8J4ARQ2</accession>
<dbReference type="AlphaFoldDB" id="A0A8J4ARQ2"/>
<gene>
    <name evidence="2" type="ORF">Vafri_3155</name>
</gene>
<dbReference type="Proteomes" id="UP000747399">
    <property type="component" value="Unassembled WGS sequence"/>
</dbReference>
<dbReference type="EMBL" id="BNCO01000003">
    <property type="protein sequence ID" value="GIL46096.1"/>
    <property type="molecule type" value="Genomic_DNA"/>
</dbReference>
<evidence type="ECO:0000313" key="2">
    <source>
        <dbReference type="EMBL" id="GIL46096.1"/>
    </source>
</evidence>